<dbReference type="GO" id="GO:0004823">
    <property type="term" value="F:leucine-tRNA ligase activity"/>
    <property type="evidence" value="ECO:0007669"/>
    <property type="project" value="UniProtKB-EC"/>
</dbReference>
<dbReference type="SUPFAM" id="SSF52374">
    <property type="entry name" value="Nucleotidylyl transferase"/>
    <property type="match status" value="1"/>
</dbReference>
<dbReference type="GeneID" id="25979603"/>
<dbReference type="FunCoup" id="F0XM77">
    <property type="interactions" value="1083"/>
</dbReference>
<evidence type="ECO:0000256" key="8">
    <source>
        <dbReference type="ARBA" id="ARBA00030520"/>
    </source>
</evidence>
<reference evidence="14 15" key="1">
    <citation type="journal article" date="2011" name="Proc. Natl. Acad. Sci. U.S.A.">
        <title>Genome and transcriptome analyses of the mountain pine beetle-fungal symbiont Grosmannia clavigera, a lodgepole pine pathogen.</title>
        <authorList>
            <person name="DiGuistini S."/>
            <person name="Wang Y."/>
            <person name="Liao N.Y."/>
            <person name="Taylor G."/>
            <person name="Tanguay P."/>
            <person name="Feau N."/>
            <person name="Henrissat B."/>
            <person name="Chan S.K."/>
            <person name="Hesse-Orce U."/>
            <person name="Alamouti S.M."/>
            <person name="Tsui C.K.M."/>
            <person name="Docking R.T."/>
            <person name="Levasseur A."/>
            <person name="Haridas S."/>
            <person name="Robertson G."/>
            <person name="Birol I."/>
            <person name="Holt R.A."/>
            <person name="Marra M.A."/>
            <person name="Hamelin R.C."/>
            <person name="Hirst M."/>
            <person name="Jones S.J.M."/>
            <person name="Bohlmann J."/>
            <person name="Breuil C."/>
        </authorList>
    </citation>
    <scope>NUCLEOTIDE SEQUENCE [LARGE SCALE GENOMIC DNA]</scope>
    <source>
        <strain evidence="15">kw1407 / UAMH 11150</strain>
    </source>
</reference>
<dbReference type="CDD" id="cd07959">
    <property type="entry name" value="Anticodon_Ia_Leu_AEc"/>
    <property type="match status" value="1"/>
</dbReference>
<dbReference type="Gene3D" id="3.40.50.620">
    <property type="entry name" value="HUPs"/>
    <property type="match status" value="1"/>
</dbReference>
<dbReference type="InterPro" id="IPR009080">
    <property type="entry name" value="tRNAsynth_Ia_anticodon-bd"/>
</dbReference>
<comment type="catalytic activity">
    <reaction evidence="9">
        <text>tRNA(Leu) + L-leucine + ATP = L-leucyl-tRNA(Leu) + AMP + diphosphate</text>
        <dbReference type="Rhea" id="RHEA:11688"/>
        <dbReference type="Rhea" id="RHEA-COMP:9613"/>
        <dbReference type="Rhea" id="RHEA-COMP:9622"/>
        <dbReference type="ChEBI" id="CHEBI:30616"/>
        <dbReference type="ChEBI" id="CHEBI:33019"/>
        <dbReference type="ChEBI" id="CHEBI:57427"/>
        <dbReference type="ChEBI" id="CHEBI:78442"/>
        <dbReference type="ChEBI" id="CHEBI:78494"/>
        <dbReference type="ChEBI" id="CHEBI:456215"/>
        <dbReference type="EC" id="6.1.1.4"/>
    </reaction>
</comment>
<evidence type="ECO:0000259" key="12">
    <source>
        <dbReference type="Pfam" id="PF08264"/>
    </source>
</evidence>
<dbReference type="InterPro" id="IPR009008">
    <property type="entry name" value="Val/Leu/Ile-tRNA-synth_edit"/>
</dbReference>
<keyword evidence="3" id="KW-0436">Ligase</keyword>
<comment type="similarity">
    <text evidence="1">Belongs to the class-I aminoacyl-tRNA synthetase family.</text>
</comment>
<evidence type="ECO:0000256" key="9">
    <source>
        <dbReference type="ARBA" id="ARBA00047469"/>
    </source>
</evidence>
<dbReference type="InterPro" id="IPR055416">
    <property type="entry name" value="RBD_LARS1"/>
</dbReference>
<dbReference type="GO" id="GO:0005737">
    <property type="term" value="C:cytoplasm"/>
    <property type="evidence" value="ECO:0007669"/>
    <property type="project" value="EnsemblFungi"/>
</dbReference>
<dbReference type="OrthoDB" id="10249672at2759"/>
<dbReference type="GO" id="GO:0002161">
    <property type="term" value="F:aminoacyl-tRNA deacylase activity"/>
    <property type="evidence" value="ECO:0007669"/>
    <property type="project" value="InterPro"/>
</dbReference>
<dbReference type="eggNOG" id="KOG0437">
    <property type="taxonomic scope" value="Eukaryota"/>
</dbReference>
<protein>
    <recommendedName>
        <fullName evidence="2">leucine--tRNA ligase</fullName>
        <ecNumber evidence="2">6.1.1.4</ecNumber>
    </recommendedName>
    <alternativeName>
        <fullName evidence="8">Leucyl-tRNA synthetase</fullName>
    </alternativeName>
</protein>
<dbReference type="HOGENOM" id="CLU_004174_1_1_1"/>
<dbReference type="Proteomes" id="UP000007796">
    <property type="component" value="Unassembled WGS sequence"/>
</dbReference>
<keyword evidence="15" id="KW-1185">Reference proteome</keyword>
<feature type="domain" description="Aminoacyl-tRNA synthetase class Ia" evidence="11">
    <location>
        <begin position="193"/>
        <end position="778"/>
    </location>
</feature>
<dbReference type="InterPro" id="IPR013155">
    <property type="entry name" value="M/V/L/I-tRNA-synth_anticd-bd"/>
</dbReference>
<evidence type="ECO:0000256" key="2">
    <source>
        <dbReference type="ARBA" id="ARBA00013164"/>
    </source>
</evidence>
<dbReference type="InParanoid" id="F0XM77"/>
<dbReference type="GO" id="GO:1990825">
    <property type="term" value="F:sequence-specific mRNA binding"/>
    <property type="evidence" value="ECO:0007669"/>
    <property type="project" value="EnsemblFungi"/>
</dbReference>
<dbReference type="EMBL" id="GL629794">
    <property type="protein sequence ID" value="EFX01255.1"/>
    <property type="molecule type" value="Genomic_DNA"/>
</dbReference>
<keyword evidence="7 14" id="KW-0030">Aminoacyl-tRNA synthetase</keyword>
<evidence type="ECO:0000256" key="6">
    <source>
        <dbReference type="ARBA" id="ARBA00022917"/>
    </source>
</evidence>
<keyword evidence="4" id="KW-0547">Nucleotide-binding</keyword>
<proteinExistence type="inferred from homology"/>
<evidence type="ECO:0000259" key="11">
    <source>
        <dbReference type="Pfam" id="PF00133"/>
    </source>
</evidence>
<evidence type="ECO:0000256" key="4">
    <source>
        <dbReference type="ARBA" id="ARBA00022741"/>
    </source>
</evidence>
<dbReference type="InterPro" id="IPR002300">
    <property type="entry name" value="aa-tRNA-synth_Ia"/>
</dbReference>
<name>F0XM77_GROCL</name>
<dbReference type="FunFam" id="3.90.740.10:FF:000001">
    <property type="entry name" value="Leucine--tRNA ligase, cytoplasmic"/>
    <property type="match status" value="1"/>
</dbReference>
<evidence type="ECO:0000259" key="13">
    <source>
        <dbReference type="Pfam" id="PF24810"/>
    </source>
</evidence>
<keyword evidence="6" id="KW-0648">Protein biosynthesis</keyword>
<dbReference type="Pfam" id="PF08264">
    <property type="entry name" value="Anticodon_1"/>
    <property type="match status" value="1"/>
</dbReference>
<sequence>MDGQDAAVGSERTLKLENTEKRDTLIADERRFQDEWEKAKLFEQEAPLPSEPQPEKLFTTMAYPYMNGSLHAGHCFTFSKVEFMTGFARMEGRRALLPQGFHCTGMPIKAAADKLKREVELFGQNFENADVEEVLALRPAPTAEATAKTDLGKFGSNKSKATAKTGKAKYQFQIMMSLGFQPEEIHKFTDPEHWLQVFPQRCETDLRRMGARVDWRRSFVTTPANAFYDSFVRWQMNRLKELGKIKFGKRYTVYSPKDGQACLDHDRSSGEGITVQEYVALKMKAVEWSEKAKLVIGDKLPADADVYFIPATLRPETMYGQICCFVGPTIAYGIFKGSKMDGKDEHFLCTERAARNMAYQKILPWGEFEAEVQLLGSDVIGTVVTAPLSVYEKVRILPMQTLKPTKGTGVVACVPSDSPDDYATVTELRKKPEYYGIEPQWLENEILPIIQTPSSNMIAKELVEKLKINSPKDTKLLEQAKEQAYKEGFYQGTMLMGEHKGKPVQDAKPLIRKQLLDADEAFNYAEPDGEVISRSADVCVAAYLDQWYLNYGTTENGGDGAWCEQVLEALEDGTTNCFYPEAKHAFEQTLNWLGHWACSRSYGLGTKLPWDQSQLVESLSDSTVYMAYYTVALYLHGDIFGKTPGKSSKPIAPEQMTDEVWDYIFCRTDAVDSDIPKQDLEAMRREFEYFYPLDARISGKDLINNHLTFCMYHHAALFPKKYWPRGIRVNGHLLVNGQKMSKSTGNFLTLRESTEKFGADATRIALADAGDGIEDANFEETVANATILRLYELRKWAQETLAGESLRKGELGLFDKMFENELNSLVLETKKHYQGTLYKLALKSGFYDFVTSRDWYRDITKASGDGMHYDLVKRYIELQALLLTPIAPHFSEYLWRDVLKHSDSIQNALYPEVPAPNPSLSAARNYIRSTTSSITAAEGLQAKKLAKGKAVSFDPKKPKNLTIFVADKFPEWQDKCIGLVKQVLETKGSFDVKAVTSQLDKSELKRSMPFIQGLKKRIDSGEDAEQVFNRKLSFDELATLEAMIPGLKQTVVKLSSVSLVSILPGATTGKVYMNSDGKKDGAILDALPPPAASATPGNPSFFFENA</sequence>
<evidence type="ECO:0000256" key="7">
    <source>
        <dbReference type="ARBA" id="ARBA00023146"/>
    </source>
</evidence>
<evidence type="ECO:0000313" key="14">
    <source>
        <dbReference type="EMBL" id="EFX01255.1"/>
    </source>
</evidence>
<dbReference type="AlphaFoldDB" id="F0XM77"/>
<dbReference type="GO" id="GO:1903432">
    <property type="term" value="P:regulation of TORC1 signaling"/>
    <property type="evidence" value="ECO:0007669"/>
    <property type="project" value="EnsemblFungi"/>
</dbReference>
<dbReference type="NCBIfam" id="TIGR00395">
    <property type="entry name" value="leuS_arch"/>
    <property type="match status" value="1"/>
</dbReference>
<organism evidence="15">
    <name type="scientific">Grosmannia clavigera (strain kw1407 / UAMH 11150)</name>
    <name type="common">Blue stain fungus</name>
    <name type="synonym">Graphiocladiella clavigera</name>
    <dbReference type="NCBI Taxonomy" id="655863"/>
    <lineage>
        <taxon>Eukaryota</taxon>
        <taxon>Fungi</taxon>
        <taxon>Dikarya</taxon>
        <taxon>Ascomycota</taxon>
        <taxon>Pezizomycotina</taxon>
        <taxon>Sordariomycetes</taxon>
        <taxon>Sordariomycetidae</taxon>
        <taxon>Ophiostomatales</taxon>
        <taxon>Ophiostomataceae</taxon>
        <taxon>Leptographium</taxon>
    </lineage>
</organism>
<keyword evidence="5" id="KW-0067">ATP-binding</keyword>
<dbReference type="Gene3D" id="1.10.730.10">
    <property type="entry name" value="Isoleucyl-tRNA Synthetase, Domain 1"/>
    <property type="match status" value="1"/>
</dbReference>
<dbReference type="PANTHER" id="PTHR45794">
    <property type="entry name" value="LEUCYL-TRNA SYNTHETASE"/>
    <property type="match status" value="1"/>
</dbReference>
<evidence type="ECO:0000256" key="1">
    <source>
        <dbReference type="ARBA" id="ARBA00005594"/>
    </source>
</evidence>
<gene>
    <name evidence="14" type="ORF">CMQ_6197</name>
</gene>
<dbReference type="SUPFAM" id="SSF47323">
    <property type="entry name" value="Anticodon-binding domain of a subclass of class I aminoacyl-tRNA synthetases"/>
    <property type="match status" value="1"/>
</dbReference>
<dbReference type="GO" id="GO:0006429">
    <property type="term" value="P:leucyl-tRNA aminoacylation"/>
    <property type="evidence" value="ECO:0007669"/>
    <property type="project" value="EnsemblFungi"/>
</dbReference>
<accession>F0XM77</accession>
<dbReference type="InterPro" id="IPR014729">
    <property type="entry name" value="Rossmann-like_a/b/a_fold"/>
</dbReference>
<evidence type="ECO:0000313" key="15">
    <source>
        <dbReference type="Proteomes" id="UP000007796"/>
    </source>
</evidence>
<dbReference type="Pfam" id="PF24810">
    <property type="entry name" value="RBD_LARS1"/>
    <property type="match status" value="1"/>
</dbReference>
<feature type="domain" description="Aminoacyl-tRNA synthetase class Ia" evidence="11">
    <location>
        <begin position="33"/>
        <end position="114"/>
    </location>
</feature>
<evidence type="ECO:0000256" key="3">
    <source>
        <dbReference type="ARBA" id="ARBA00022598"/>
    </source>
</evidence>
<dbReference type="InterPro" id="IPR004493">
    <property type="entry name" value="Leu-tRNA-synth_Ia_arc/euk"/>
</dbReference>
<evidence type="ECO:0000256" key="10">
    <source>
        <dbReference type="SAM" id="MobiDB-lite"/>
    </source>
</evidence>
<feature type="region of interest" description="Disordered" evidence="10">
    <location>
        <begin position="1"/>
        <end position="20"/>
    </location>
</feature>
<dbReference type="GO" id="GO:0005524">
    <property type="term" value="F:ATP binding"/>
    <property type="evidence" value="ECO:0007669"/>
    <property type="project" value="UniProtKB-KW"/>
</dbReference>
<evidence type="ECO:0000256" key="5">
    <source>
        <dbReference type="ARBA" id="ARBA00022840"/>
    </source>
</evidence>
<dbReference type="RefSeq" id="XP_014170737.1">
    <property type="nucleotide sequence ID" value="XM_014315262.1"/>
</dbReference>
<feature type="domain" description="Leucine--tRNA ligase RagD-binding" evidence="13">
    <location>
        <begin position="965"/>
        <end position="1020"/>
    </location>
</feature>
<dbReference type="STRING" id="655863.F0XM77"/>
<feature type="domain" description="Methionyl/Valyl/Leucyl/Isoleucyl-tRNA synthetase anticodon-binding" evidence="12">
    <location>
        <begin position="815"/>
        <end position="934"/>
    </location>
</feature>
<dbReference type="Pfam" id="PF00133">
    <property type="entry name" value="tRNA-synt_1"/>
    <property type="match status" value="2"/>
</dbReference>
<dbReference type="Gene3D" id="3.90.740.10">
    <property type="entry name" value="Valyl/Leucyl/Isoleucyl-tRNA synthetase, editing domain"/>
    <property type="match status" value="1"/>
</dbReference>
<dbReference type="EC" id="6.1.1.4" evidence="2"/>
<dbReference type="SUPFAM" id="SSF50677">
    <property type="entry name" value="ValRS/IleRS/LeuRS editing domain"/>
    <property type="match status" value="1"/>
</dbReference>
<dbReference type="PANTHER" id="PTHR45794:SF1">
    <property type="entry name" value="LEUCINE--TRNA LIGASE, CYTOPLASMIC"/>
    <property type="match status" value="1"/>
</dbReference>